<keyword evidence="2" id="KW-0808">Transferase</keyword>
<evidence type="ECO:0000313" key="3">
    <source>
        <dbReference type="EMBL" id="EME37166.1"/>
    </source>
</evidence>
<gene>
    <name evidence="3" type="ORF">C884_02080</name>
</gene>
<dbReference type="InterPro" id="IPR004629">
    <property type="entry name" value="WecG_TagA_CpsF"/>
</dbReference>
<evidence type="ECO:0000256" key="2">
    <source>
        <dbReference type="ARBA" id="ARBA00022679"/>
    </source>
</evidence>
<dbReference type="STRING" id="71999.KPaMU14_11760"/>
<dbReference type="RefSeq" id="WP_006214093.1">
    <property type="nucleotide sequence ID" value="NZ_ANHZ02000005.1"/>
</dbReference>
<keyword evidence="1" id="KW-0328">Glycosyltransferase</keyword>
<dbReference type="CDD" id="cd06533">
    <property type="entry name" value="Glyco_transf_WecG_TagA"/>
    <property type="match status" value="1"/>
</dbReference>
<comment type="caution">
    <text evidence="3">The sequence shown here is derived from an EMBL/GenBank/DDBJ whole genome shotgun (WGS) entry which is preliminary data.</text>
</comment>
<keyword evidence="4" id="KW-1185">Reference proteome</keyword>
<dbReference type="EMBL" id="ANHZ02000005">
    <property type="protein sequence ID" value="EME37166.1"/>
    <property type="molecule type" value="Genomic_DNA"/>
</dbReference>
<dbReference type="Pfam" id="PF03808">
    <property type="entry name" value="Glyco_tran_WecG"/>
    <property type="match status" value="1"/>
</dbReference>
<evidence type="ECO:0000256" key="1">
    <source>
        <dbReference type="ARBA" id="ARBA00022676"/>
    </source>
</evidence>
<accession>M2XDJ3</accession>
<dbReference type="NCBIfam" id="TIGR00696">
    <property type="entry name" value="wecG_tagA_cpsF"/>
    <property type="match status" value="1"/>
</dbReference>
<protein>
    <submittedName>
        <fullName evidence="3">N-acetylmannosaminyltransferase</fullName>
    </submittedName>
</protein>
<dbReference type="Proteomes" id="UP000009877">
    <property type="component" value="Unassembled WGS sequence"/>
</dbReference>
<reference evidence="3 4" key="1">
    <citation type="journal article" date="2014" name="Genome Announc.">
        <title>Draft Genome Sequence of Kocuria palustris PEL.</title>
        <authorList>
            <person name="Sharma G."/>
            <person name="Khatri I."/>
            <person name="Subramanian S."/>
        </authorList>
    </citation>
    <scope>NUCLEOTIDE SEQUENCE [LARGE SCALE GENOMIC DNA]</scope>
    <source>
        <strain evidence="3 4">PEL</strain>
    </source>
</reference>
<dbReference type="GO" id="GO:0016758">
    <property type="term" value="F:hexosyltransferase activity"/>
    <property type="evidence" value="ECO:0007669"/>
    <property type="project" value="TreeGrafter"/>
</dbReference>
<organism evidence="3 4">
    <name type="scientific">Kocuria palustris PEL</name>
    <dbReference type="NCBI Taxonomy" id="1236550"/>
    <lineage>
        <taxon>Bacteria</taxon>
        <taxon>Bacillati</taxon>
        <taxon>Actinomycetota</taxon>
        <taxon>Actinomycetes</taxon>
        <taxon>Micrococcales</taxon>
        <taxon>Micrococcaceae</taxon>
        <taxon>Kocuria</taxon>
    </lineage>
</organism>
<sequence>MTDQMQRVIAPERTDVMGVGVDALTMDQTIDRLREMIATGKGQNHLSVNAAKLVAAIEDPTKLEEFNQGTLVSADGQAVVWAARLLGRPLPQRVAGIDVMNRLVDLSAQEGQRIFLLGAREEVVGRVRREFTARGANVVGHRDGYWRRYMTDAEMAQTIRLLDVDILFVALPSPMKEDFIYGFREAMNVGLSVGVGGSFDVVAGRTRRAPAIIQRLGLEWLFRLVLEPRRMFKRYAVGNSKFLWYLVRELLRRG</sequence>
<dbReference type="PANTHER" id="PTHR34136:SF1">
    <property type="entry name" value="UDP-N-ACETYL-D-MANNOSAMINURONIC ACID TRANSFERASE"/>
    <property type="match status" value="1"/>
</dbReference>
<proteinExistence type="predicted"/>
<dbReference type="PANTHER" id="PTHR34136">
    <property type="match status" value="1"/>
</dbReference>
<name>M2XDJ3_9MICC</name>
<evidence type="ECO:0000313" key="4">
    <source>
        <dbReference type="Proteomes" id="UP000009877"/>
    </source>
</evidence>
<dbReference type="AlphaFoldDB" id="M2XDJ3"/>